<evidence type="ECO:0000259" key="1">
    <source>
        <dbReference type="Pfam" id="PF01551"/>
    </source>
</evidence>
<name>A0A382JCP0_9ZZZZ</name>
<dbReference type="InterPro" id="IPR011055">
    <property type="entry name" value="Dup_hybrid_motif"/>
</dbReference>
<feature type="domain" description="M23ase beta-sheet core" evidence="1">
    <location>
        <begin position="79"/>
        <end position="177"/>
    </location>
</feature>
<organism evidence="2">
    <name type="scientific">marine metagenome</name>
    <dbReference type="NCBI Taxonomy" id="408172"/>
    <lineage>
        <taxon>unclassified sequences</taxon>
        <taxon>metagenomes</taxon>
        <taxon>ecological metagenomes</taxon>
    </lineage>
</organism>
<protein>
    <recommendedName>
        <fullName evidence="1">M23ase beta-sheet core domain-containing protein</fullName>
    </recommendedName>
</protein>
<dbReference type="EMBL" id="UINC01073174">
    <property type="protein sequence ID" value="SVC09355.1"/>
    <property type="molecule type" value="Genomic_DNA"/>
</dbReference>
<sequence length="220" mass="23678">MTATIIQTDGNAIVMDLSMGAKLCGQAISGLGVAGLATLINRAMSVAGTNFAFGRWAEPRGFYSNKDFSINGSDEMRTIHLGLDIFCASGTPVYSPLEATVVEIGNNQRELDYGPVVILEHDVGSNNFYTLYGHLSLDTFNKVTLGQVIHAGEQISSVGEPPMNGNWPPHLHFQVINDLLGLGVNFPGVASKSEQKYWLDLSPSPAGFFPEIAAELLVYK</sequence>
<dbReference type="SUPFAM" id="SSF51261">
    <property type="entry name" value="Duplicated hybrid motif"/>
    <property type="match status" value="1"/>
</dbReference>
<dbReference type="PANTHER" id="PTHR21666">
    <property type="entry name" value="PEPTIDASE-RELATED"/>
    <property type="match status" value="1"/>
</dbReference>
<dbReference type="CDD" id="cd12797">
    <property type="entry name" value="M23_peptidase"/>
    <property type="match status" value="1"/>
</dbReference>
<dbReference type="Gene3D" id="2.70.70.10">
    <property type="entry name" value="Glucose Permease (Domain IIA)"/>
    <property type="match status" value="1"/>
</dbReference>
<gene>
    <name evidence="2" type="ORF">METZ01_LOCUS262209</name>
</gene>
<proteinExistence type="predicted"/>
<dbReference type="InterPro" id="IPR016047">
    <property type="entry name" value="M23ase_b-sheet_dom"/>
</dbReference>
<evidence type="ECO:0000313" key="2">
    <source>
        <dbReference type="EMBL" id="SVC09355.1"/>
    </source>
</evidence>
<dbReference type="AlphaFoldDB" id="A0A382JCP0"/>
<dbReference type="PANTHER" id="PTHR21666:SF270">
    <property type="entry name" value="MUREIN HYDROLASE ACTIVATOR ENVC"/>
    <property type="match status" value="1"/>
</dbReference>
<reference evidence="2" key="1">
    <citation type="submission" date="2018-05" db="EMBL/GenBank/DDBJ databases">
        <authorList>
            <person name="Lanie J.A."/>
            <person name="Ng W.-L."/>
            <person name="Kazmierczak K.M."/>
            <person name="Andrzejewski T.M."/>
            <person name="Davidsen T.M."/>
            <person name="Wayne K.J."/>
            <person name="Tettelin H."/>
            <person name="Glass J.I."/>
            <person name="Rusch D."/>
            <person name="Podicherti R."/>
            <person name="Tsui H.-C.T."/>
            <person name="Winkler M.E."/>
        </authorList>
    </citation>
    <scope>NUCLEOTIDE SEQUENCE</scope>
</reference>
<dbReference type="Pfam" id="PF01551">
    <property type="entry name" value="Peptidase_M23"/>
    <property type="match status" value="1"/>
</dbReference>
<accession>A0A382JCP0</accession>
<dbReference type="InterPro" id="IPR050570">
    <property type="entry name" value="Cell_wall_metabolism_enzyme"/>
</dbReference>
<dbReference type="GO" id="GO:0004222">
    <property type="term" value="F:metalloendopeptidase activity"/>
    <property type="evidence" value="ECO:0007669"/>
    <property type="project" value="TreeGrafter"/>
</dbReference>